<keyword evidence="4" id="KW-1185">Reference proteome</keyword>
<dbReference type="eggNOG" id="COG3706">
    <property type="taxonomic scope" value="Bacteria"/>
</dbReference>
<dbReference type="InterPro" id="IPR011006">
    <property type="entry name" value="CheY-like_superfamily"/>
</dbReference>
<keyword evidence="1" id="KW-0597">Phosphoprotein</keyword>
<dbReference type="Proteomes" id="UP000005938">
    <property type="component" value="Unassembled WGS sequence"/>
</dbReference>
<dbReference type="AlphaFoldDB" id="I0WJV1"/>
<organism evidence="3 4">
    <name type="scientific">Imtechella halotolerans K1</name>
    <dbReference type="NCBI Taxonomy" id="946077"/>
    <lineage>
        <taxon>Bacteria</taxon>
        <taxon>Pseudomonadati</taxon>
        <taxon>Bacteroidota</taxon>
        <taxon>Flavobacteriia</taxon>
        <taxon>Flavobacteriales</taxon>
        <taxon>Flavobacteriaceae</taxon>
        <taxon>Imtechella</taxon>
    </lineage>
</organism>
<dbReference type="RefSeq" id="WP_008236688.1">
    <property type="nucleotide sequence ID" value="NZ_AJJU01000002.1"/>
</dbReference>
<dbReference type="GO" id="GO:0000160">
    <property type="term" value="P:phosphorelay signal transduction system"/>
    <property type="evidence" value="ECO:0007669"/>
    <property type="project" value="InterPro"/>
</dbReference>
<dbReference type="InterPro" id="IPR001789">
    <property type="entry name" value="Sig_transdc_resp-reg_receiver"/>
</dbReference>
<dbReference type="SUPFAM" id="SSF52172">
    <property type="entry name" value="CheY-like"/>
    <property type="match status" value="1"/>
</dbReference>
<proteinExistence type="predicted"/>
<evidence type="ECO:0000256" key="1">
    <source>
        <dbReference type="PROSITE-ProRule" id="PRU00169"/>
    </source>
</evidence>
<dbReference type="PANTHER" id="PTHR44520">
    <property type="entry name" value="RESPONSE REGULATOR RCP1-RELATED"/>
    <property type="match status" value="1"/>
</dbReference>
<sequence>MKIKKPNICIIDDDRVYVNLISKIIQLRDLAQTIHIFKNGRDALNYFSSLKNVNAKIPDYVFLDVNMPIMDGWQFFEEYAKIDKALRSQMKLYIVSSSVDPRDIIKAKELPDVNGYLLKPLRVVDLEGILRPTILT</sequence>
<dbReference type="InterPro" id="IPR052893">
    <property type="entry name" value="TCS_response_regulator"/>
</dbReference>
<accession>I0WJV1</accession>
<gene>
    <name evidence="3" type="ORF">W5A_01550</name>
</gene>
<dbReference type="SMART" id="SM00448">
    <property type="entry name" value="REC"/>
    <property type="match status" value="1"/>
</dbReference>
<evidence type="ECO:0000259" key="2">
    <source>
        <dbReference type="PROSITE" id="PS50110"/>
    </source>
</evidence>
<name>I0WJV1_9FLAO</name>
<dbReference type="Pfam" id="PF00072">
    <property type="entry name" value="Response_reg"/>
    <property type="match status" value="1"/>
</dbReference>
<dbReference type="PANTHER" id="PTHR44520:SF2">
    <property type="entry name" value="RESPONSE REGULATOR RCP1"/>
    <property type="match status" value="1"/>
</dbReference>
<protein>
    <submittedName>
        <fullName evidence="3">Response regulator receiver domain-containing protein</fullName>
    </submittedName>
</protein>
<dbReference type="STRING" id="946077.W5A_01550"/>
<evidence type="ECO:0000313" key="4">
    <source>
        <dbReference type="Proteomes" id="UP000005938"/>
    </source>
</evidence>
<dbReference type="Gene3D" id="3.40.50.2300">
    <property type="match status" value="1"/>
</dbReference>
<feature type="modified residue" description="4-aspartylphosphate" evidence="1">
    <location>
        <position position="64"/>
    </location>
</feature>
<dbReference type="PROSITE" id="PS50110">
    <property type="entry name" value="RESPONSE_REGULATORY"/>
    <property type="match status" value="1"/>
</dbReference>
<evidence type="ECO:0000313" key="3">
    <source>
        <dbReference type="EMBL" id="EID76667.1"/>
    </source>
</evidence>
<dbReference type="EMBL" id="AJJU01000002">
    <property type="protein sequence ID" value="EID76667.1"/>
    <property type="molecule type" value="Genomic_DNA"/>
</dbReference>
<feature type="domain" description="Response regulatory" evidence="2">
    <location>
        <begin position="7"/>
        <end position="134"/>
    </location>
</feature>
<comment type="caution">
    <text evidence="3">The sequence shown here is derived from an EMBL/GenBank/DDBJ whole genome shotgun (WGS) entry which is preliminary data.</text>
</comment>
<dbReference type="OrthoDB" id="673128at2"/>
<reference evidence="3 4" key="1">
    <citation type="journal article" date="2012" name="J. Bacteriol.">
        <title>Genome Sequence of the Halotolerant Bacterium Imtechella halotolerans K1T.</title>
        <authorList>
            <person name="Kumar S."/>
            <person name="Vikram S."/>
            <person name="Subramanian S."/>
            <person name="Raghava G.P."/>
            <person name="Pinnaka A.K."/>
        </authorList>
    </citation>
    <scope>NUCLEOTIDE SEQUENCE [LARGE SCALE GENOMIC DNA]</scope>
    <source>
        <strain evidence="3 4">K1</strain>
    </source>
</reference>